<dbReference type="SUPFAM" id="SSF47769">
    <property type="entry name" value="SAM/Pointed domain"/>
    <property type="match status" value="1"/>
</dbReference>
<dbReference type="InterPro" id="IPR001660">
    <property type="entry name" value="SAM"/>
</dbReference>
<evidence type="ECO:0000256" key="1">
    <source>
        <dbReference type="SAM" id="MobiDB-lite"/>
    </source>
</evidence>
<feature type="compositionally biased region" description="Low complexity" evidence="1">
    <location>
        <begin position="54"/>
        <end position="74"/>
    </location>
</feature>
<dbReference type="Gene3D" id="1.10.150.50">
    <property type="entry name" value="Transcription Factor, Ets-1"/>
    <property type="match status" value="1"/>
</dbReference>
<feature type="compositionally biased region" description="Basic and acidic residues" evidence="1">
    <location>
        <begin position="134"/>
        <end position="144"/>
    </location>
</feature>
<feature type="domain" description="SAM" evidence="2">
    <location>
        <begin position="513"/>
        <end position="557"/>
    </location>
</feature>
<comment type="caution">
    <text evidence="3">The sequence shown here is derived from an EMBL/GenBank/DDBJ whole genome shotgun (WGS) entry which is preliminary data.</text>
</comment>
<feature type="region of interest" description="Disordered" evidence="1">
    <location>
        <begin position="170"/>
        <end position="307"/>
    </location>
</feature>
<proteinExistence type="predicted"/>
<sequence>MFGTSGDKKPINNVVPKLYQLTNAQGQPVTFRPSSGSTIIGAKPVAIIPRSMLQASSSSSSAPGPAGPSPGQAQLIVPKSMGRDTAESPPELFVEKNLEPQEQQQKVVKIDPEILEARQKKEFIRDLERKIVEERQQFDEERSGNRSGSLKISIGEHVIEEFVPENLEHILKEEAERKRHENPGPSSSSLAHPYLPPTNSRRKSQKSPEDVEKEEHVESRIKTLLLQASKHIEKDEKEWRDQRKRSSAFYKNQEPEEPLTPPRKRGRHLRKSARKSVETKAKPEKPEAQKVPEKSPKRAEKRAKISEVDKLLAMDFGPKEGGTLKDLEAAKPMSFAPRKAALPENRLMLSPQKEMMTTTPALRRGRSSSSGLGKMKRPGSSADSEKTDSREVTKTPEVAKTIEEVAPQPREAPEIHRAPSPAPQIQIQIQKTPPASAPNPEATRVPTTPVLVRILAPPPLPQVQQARAPIQVQAPIQAAPAPQVQIVPPTQGRWIIPGEMYLPAGGDLNYRAWSVAQMFEWVTEITGSAATAQIFRDEEMDGTLVDYLTQDDLRNQLKLPFGPMMKLLEPAIKKPESFIIISNPLPCKIFPNFSMYLLIFASFSKGCYRRFSRNEDVD</sequence>
<feature type="compositionally biased region" description="Basic and acidic residues" evidence="1">
    <location>
        <begin position="230"/>
        <end position="241"/>
    </location>
</feature>
<feature type="region of interest" description="Disordered" evidence="1">
    <location>
        <begin position="336"/>
        <end position="394"/>
    </location>
</feature>
<feature type="region of interest" description="Disordered" evidence="1">
    <location>
        <begin position="51"/>
        <end position="105"/>
    </location>
</feature>
<feature type="compositionally biased region" description="Basic residues" evidence="1">
    <location>
        <begin position="262"/>
        <end position="274"/>
    </location>
</feature>
<keyword evidence="4" id="KW-1185">Reference proteome</keyword>
<gene>
    <name evidence="3" type="ORF">CAMP_LOCUS3671</name>
</gene>
<name>A0A9P1I9N5_9PELO</name>
<dbReference type="PROSITE" id="PS50105">
    <property type="entry name" value="SAM_DOMAIN"/>
    <property type="match status" value="1"/>
</dbReference>
<evidence type="ECO:0000313" key="4">
    <source>
        <dbReference type="Proteomes" id="UP001152747"/>
    </source>
</evidence>
<dbReference type="AlphaFoldDB" id="A0A9P1I9N5"/>
<dbReference type="OrthoDB" id="76175at2759"/>
<feature type="compositionally biased region" description="Basic and acidic residues" evidence="1">
    <location>
        <begin position="206"/>
        <end position="221"/>
    </location>
</feature>
<accession>A0A9P1I9N5</accession>
<feature type="compositionally biased region" description="Basic and acidic residues" evidence="1">
    <location>
        <begin position="383"/>
        <end position="394"/>
    </location>
</feature>
<dbReference type="EMBL" id="CANHGI010000002">
    <property type="protein sequence ID" value="CAI5441034.1"/>
    <property type="molecule type" value="Genomic_DNA"/>
</dbReference>
<evidence type="ECO:0000313" key="3">
    <source>
        <dbReference type="EMBL" id="CAI5441034.1"/>
    </source>
</evidence>
<dbReference type="Proteomes" id="UP001152747">
    <property type="component" value="Unassembled WGS sequence"/>
</dbReference>
<dbReference type="InterPro" id="IPR013761">
    <property type="entry name" value="SAM/pointed_sf"/>
</dbReference>
<protein>
    <recommendedName>
        <fullName evidence="2">SAM domain-containing protein</fullName>
    </recommendedName>
</protein>
<reference evidence="3" key="1">
    <citation type="submission" date="2022-11" db="EMBL/GenBank/DDBJ databases">
        <authorList>
            <person name="Kikuchi T."/>
        </authorList>
    </citation>
    <scope>NUCLEOTIDE SEQUENCE</scope>
    <source>
        <strain evidence="3">PS1010</strain>
    </source>
</reference>
<feature type="compositionally biased region" description="Basic and acidic residues" evidence="1">
    <location>
        <begin position="275"/>
        <end position="307"/>
    </location>
</feature>
<evidence type="ECO:0000259" key="2">
    <source>
        <dbReference type="PROSITE" id="PS50105"/>
    </source>
</evidence>
<feature type="compositionally biased region" description="Basic and acidic residues" evidence="1">
    <location>
        <begin position="170"/>
        <end position="182"/>
    </location>
</feature>
<organism evidence="3 4">
    <name type="scientific">Caenorhabditis angaria</name>
    <dbReference type="NCBI Taxonomy" id="860376"/>
    <lineage>
        <taxon>Eukaryota</taxon>
        <taxon>Metazoa</taxon>
        <taxon>Ecdysozoa</taxon>
        <taxon>Nematoda</taxon>
        <taxon>Chromadorea</taxon>
        <taxon>Rhabditida</taxon>
        <taxon>Rhabditina</taxon>
        <taxon>Rhabditomorpha</taxon>
        <taxon>Rhabditoidea</taxon>
        <taxon>Rhabditidae</taxon>
        <taxon>Peloderinae</taxon>
        <taxon>Caenorhabditis</taxon>
    </lineage>
</organism>
<feature type="region of interest" description="Disordered" evidence="1">
    <location>
        <begin position="134"/>
        <end position="155"/>
    </location>
</feature>